<dbReference type="EMBL" id="LTBC01000003">
    <property type="protein sequence ID" value="KYH32550.1"/>
    <property type="molecule type" value="Genomic_DNA"/>
</dbReference>
<dbReference type="Proteomes" id="UP000075670">
    <property type="component" value="Unassembled WGS sequence"/>
</dbReference>
<evidence type="ECO:0000313" key="1">
    <source>
        <dbReference type="EMBL" id="KYH32550.1"/>
    </source>
</evidence>
<sequence>MREWKAIEIEKQIASQMPEINRRIIRSRSERVTRRRPRDPEEQEILDHLCIYKWQRSVADGKVKILSKREWYYEFD</sequence>
<name>A0A151AYA8_9FIRM</name>
<accession>A0A151AYA8</accession>
<evidence type="ECO:0000313" key="2">
    <source>
        <dbReference type="Proteomes" id="UP000075670"/>
    </source>
</evidence>
<dbReference type="RefSeq" id="WP_062282664.1">
    <property type="nucleotide sequence ID" value="NZ_LTBC01000003.1"/>
</dbReference>
<comment type="caution">
    <text evidence="1">The sequence shown here is derived from an EMBL/GenBank/DDBJ whole genome shotgun (WGS) entry which is preliminary data.</text>
</comment>
<organism evidence="1 2">
    <name type="scientific">Moorella mulderi DSM 14980</name>
    <dbReference type="NCBI Taxonomy" id="1122241"/>
    <lineage>
        <taxon>Bacteria</taxon>
        <taxon>Bacillati</taxon>
        <taxon>Bacillota</taxon>
        <taxon>Clostridia</taxon>
        <taxon>Neomoorellales</taxon>
        <taxon>Neomoorellaceae</taxon>
        <taxon>Neomoorella</taxon>
    </lineage>
</organism>
<proteinExistence type="predicted"/>
<reference evidence="1 2" key="1">
    <citation type="submission" date="2016-02" db="EMBL/GenBank/DDBJ databases">
        <title>Genome sequence of Moorella mulderi DSM 14980.</title>
        <authorList>
            <person name="Poehlein A."/>
            <person name="Daniel R."/>
        </authorList>
    </citation>
    <scope>NUCLEOTIDE SEQUENCE [LARGE SCALE GENOMIC DNA]</scope>
    <source>
        <strain evidence="1 2">DSM 14980</strain>
    </source>
</reference>
<dbReference type="PATRIC" id="fig|1122241.3.peg.1211"/>
<dbReference type="OrthoDB" id="1726239at2"/>
<protein>
    <submittedName>
        <fullName evidence="1">Uncharacterized protein</fullName>
    </submittedName>
</protein>
<keyword evidence="2" id="KW-1185">Reference proteome</keyword>
<gene>
    <name evidence="1" type="ORF">MOMUL_11520</name>
</gene>
<dbReference type="AlphaFoldDB" id="A0A151AYA8"/>